<name>A0ABS6MKX1_9GAMM</name>
<dbReference type="Pfam" id="PF18648">
    <property type="entry name" value="ADPRTs_Tse2"/>
    <property type="match status" value="1"/>
</dbReference>
<sequence>MNTIEKLLISRGELERIYVGQLHLYLWRALHNSTKTGNPLYPDFESREVRAGVLRAPDVEVSKDKRGVEQVVSRLGEGTSLFDKPGAFGAGNWTYFEIPEGTQIPSGLIITKDSYNRRFNATHYSISPNYTMPKAQFIALLDQLARNAEAQRRKLSNG</sequence>
<gene>
    <name evidence="2" type="ORF">KQY15_07940</name>
</gene>
<evidence type="ECO:0000313" key="3">
    <source>
        <dbReference type="Proteomes" id="UP000704611"/>
    </source>
</evidence>
<dbReference type="EMBL" id="JAHRID010000003">
    <property type="protein sequence ID" value="MBV2129019.1"/>
    <property type="molecule type" value="Genomic_DNA"/>
</dbReference>
<reference evidence="2 3" key="1">
    <citation type="submission" date="2021-06" db="EMBL/GenBank/DDBJ databases">
        <title>Rheinheimera indica sp. nov., isolated from deep-sea sediment.</title>
        <authorList>
            <person name="Wang Z."/>
            <person name="Zhang X.-Y."/>
        </authorList>
    </citation>
    <scope>NUCLEOTIDE SEQUENCE [LARGE SCALE GENOMIC DNA]</scope>
    <source>
        <strain evidence="2 3">SM2107</strain>
    </source>
</reference>
<keyword evidence="3" id="KW-1185">Reference proteome</keyword>
<dbReference type="Proteomes" id="UP000704611">
    <property type="component" value="Unassembled WGS sequence"/>
</dbReference>
<comment type="caution">
    <text evidence="2">The sequence shown here is derived from an EMBL/GenBank/DDBJ whole genome shotgun (WGS) entry which is preliminary data.</text>
</comment>
<proteinExistence type="predicted"/>
<organism evidence="2 3">
    <name type="scientific">Arsukibacterium indicum</name>
    <dbReference type="NCBI Taxonomy" id="2848612"/>
    <lineage>
        <taxon>Bacteria</taxon>
        <taxon>Pseudomonadati</taxon>
        <taxon>Pseudomonadota</taxon>
        <taxon>Gammaproteobacteria</taxon>
        <taxon>Chromatiales</taxon>
        <taxon>Chromatiaceae</taxon>
        <taxon>Arsukibacterium</taxon>
    </lineage>
</organism>
<dbReference type="RefSeq" id="WP_217668651.1">
    <property type="nucleotide sequence ID" value="NZ_JAHRID010000003.1"/>
</dbReference>
<evidence type="ECO:0000313" key="2">
    <source>
        <dbReference type="EMBL" id="MBV2129019.1"/>
    </source>
</evidence>
<feature type="domain" description="Tse2 ADP-ribosyltransferase toxin" evidence="1">
    <location>
        <begin position="13"/>
        <end position="151"/>
    </location>
</feature>
<accession>A0ABS6MKX1</accession>
<dbReference type="InterPro" id="IPR041018">
    <property type="entry name" value="ADPRTs_Tse2"/>
</dbReference>
<evidence type="ECO:0000259" key="1">
    <source>
        <dbReference type="Pfam" id="PF18648"/>
    </source>
</evidence>
<protein>
    <recommendedName>
        <fullName evidence="1">Tse2 ADP-ribosyltransferase toxin domain-containing protein</fullName>
    </recommendedName>
</protein>